<dbReference type="Gene3D" id="3.40.50.2300">
    <property type="match status" value="1"/>
</dbReference>
<dbReference type="KEGG" id="taa:NMY3_01534"/>
<dbReference type="Proteomes" id="UP000058925">
    <property type="component" value="Chromosome"/>
</dbReference>
<evidence type="ECO:0000313" key="3">
    <source>
        <dbReference type="Proteomes" id="UP000058925"/>
    </source>
</evidence>
<organism evidence="2 3">
    <name type="scientific">Candidatus Nitrosocosmicus oleophilus</name>
    <dbReference type="NCBI Taxonomy" id="1353260"/>
    <lineage>
        <taxon>Archaea</taxon>
        <taxon>Nitrososphaerota</taxon>
        <taxon>Nitrososphaeria</taxon>
        <taxon>Nitrososphaerales</taxon>
        <taxon>Nitrososphaeraceae</taxon>
        <taxon>Candidatus Nitrosocosmicus</taxon>
    </lineage>
</organism>
<sequence length="145" mass="17102">MLLRLNVYMLWYPLSSMSTRPSVMVVDDEEELANLYRIFLERSGFNSVSFTDPLSAFEHYRQNYDKYSLVITDWKMPNLDGIQLAKKIREYNDTVNILLITAFCTDESFKDEVYREAFISDVIEKPFKFKELGPRITELCISKVQ</sequence>
<dbReference type="PROSITE" id="PS50110">
    <property type="entry name" value="RESPONSE_REGULATORY"/>
    <property type="match status" value="1"/>
</dbReference>
<reference evidence="3" key="1">
    <citation type="submission" date="2015-10" db="EMBL/GenBank/DDBJ databases">
        <title>Niche specialization of a soil ammonia-oxidizing archaeon, Candidatus Nitrosocosmicus oleophilus.</title>
        <authorList>
            <person name="Jung M.-Y."/>
            <person name="Rhee S.-K."/>
        </authorList>
    </citation>
    <scope>NUCLEOTIDE SEQUENCE [LARGE SCALE GENOMIC DNA]</scope>
    <source>
        <strain evidence="3">MY3</strain>
    </source>
</reference>
<dbReference type="EMBL" id="CP012850">
    <property type="protein sequence ID" value="ALI35737.1"/>
    <property type="molecule type" value="Genomic_DNA"/>
</dbReference>
<keyword evidence="3" id="KW-1185">Reference proteome</keyword>
<evidence type="ECO:0000259" key="1">
    <source>
        <dbReference type="PROSITE" id="PS50110"/>
    </source>
</evidence>
<dbReference type="InterPro" id="IPR011006">
    <property type="entry name" value="CheY-like_superfamily"/>
</dbReference>
<dbReference type="SMART" id="SM00448">
    <property type="entry name" value="REC"/>
    <property type="match status" value="1"/>
</dbReference>
<dbReference type="Pfam" id="PF00072">
    <property type="entry name" value="Response_reg"/>
    <property type="match status" value="1"/>
</dbReference>
<feature type="domain" description="Response regulatory" evidence="1">
    <location>
        <begin position="22"/>
        <end position="140"/>
    </location>
</feature>
<accession>A0A654LXK3</accession>
<gene>
    <name evidence="2" type="primary">phoP_2</name>
    <name evidence="2" type="ORF">NMY3_01534</name>
</gene>
<dbReference type="AlphaFoldDB" id="A0A654LXK3"/>
<name>A0A654LXK3_9ARCH</name>
<dbReference type="SUPFAM" id="SSF52172">
    <property type="entry name" value="CheY-like"/>
    <property type="match status" value="1"/>
</dbReference>
<dbReference type="PANTHER" id="PTHR43228:SF1">
    <property type="entry name" value="TWO-COMPONENT RESPONSE REGULATOR ARR22"/>
    <property type="match status" value="1"/>
</dbReference>
<dbReference type="InterPro" id="IPR001789">
    <property type="entry name" value="Sig_transdc_resp-reg_receiver"/>
</dbReference>
<protein>
    <submittedName>
        <fullName evidence="2">Alkaline phosphatase synthesis transcriptional regulatory protein PhoP</fullName>
    </submittedName>
</protein>
<dbReference type="PANTHER" id="PTHR43228">
    <property type="entry name" value="TWO-COMPONENT RESPONSE REGULATOR"/>
    <property type="match status" value="1"/>
</dbReference>
<dbReference type="CDD" id="cd17546">
    <property type="entry name" value="REC_hyHK_CKI1_RcsC-like"/>
    <property type="match status" value="1"/>
</dbReference>
<proteinExistence type="predicted"/>
<dbReference type="GO" id="GO:0000160">
    <property type="term" value="P:phosphorelay signal transduction system"/>
    <property type="evidence" value="ECO:0007669"/>
    <property type="project" value="InterPro"/>
</dbReference>
<evidence type="ECO:0000313" key="2">
    <source>
        <dbReference type="EMBL" id="ALI35737.1"/>
    </source>
</evidence>
<dbReference type="InterPro" id="IPR052048">
    <property type="entry name" value="ST_Response_Regulator"/>
</dbReference>